<evidence type="ECO:0000256" key="1">
    <source>
        <dbReference type="SAM" id="SignalP"/>
    </source>
</evidence>
<protein>
    <recommendedName>
        <fullName evidence="4">Secreted protein</fullName>
    </recommendedName>
</protein>
<dbReference type="Proteomes" id="UP001174909">
    <property type="component" value="Unassembled WGS sequence"/>
</dbReference>
<accession>A0AA35VUL2</accession>
<evidence type="ECO:0000313" key="2">
    <source>
        <dbReference type="EMBL" id="CAI7992966.1"/>
    </source>
</evidence>
<feature type="signal peptide" evidence="1">
    <location>
        <begin position="1"/>
        <end position="21"/>
    </location>
</feature>
<feature type="chain" id="PRO_5041369339" description="Secreted protein" evidence="1">
    <location>
        <begin position="22"/>
        <end position="83"/>
    </location>
</feature>
<keyword evidence="3" id="KW-1185">Reference proteome</keyword>
<dbReference type="EMBL" id="CASHTH010000169">
    <property type="protein sequence ID" value="CAI7992966.1"/>
    <property type="molecule type" value="Genomic_DNA"/>
</dbReference>
<comment type="caution">
    <text evidence="2">The sequence shown here is derived from an EMBL/GenBank/DDBJ whole genome shotgun (WGS) entry which is preliminary data.</text>
</comment>
<gene>
    <name evidence="2" type="ORF">GBAR_LOCUS1161</name>
</gene>
<name>A0AA35VUL2_GEOBA</name>
<dbReference type="AlphaFoldDB" id="A0AA35VUL2"/>
<evidence type="ECO:0000313" key="3">
    <source>
        <dbReference type="Proteomes" id="UP001174909"/>
    </source>
</evidence>
<evidence type="ECO:0008006" key="4">
    <source>
        <dbReference type="Google" id="ProtNLM"/>
    </source>
</evidence>
<proteinExistence type="predicted"/>
<keyword evidence="1" id="KW-0732">Signal</keyword>
<reference evidence="2" key="1">
    <citation type="submission" date="2023-03" db="EMBL/GenBank/DDBJ databases">
        <authorList>
            <person name="Steffen K."/>
            <person name="Cardenas P."/>
        </authorList>
    </citation>
    <scope>NUCLEOTIDE SEQUENCE</scope>
</reference>
<organism evidence="2 3">
    <name type="scientific">Geodia barretti</name>
    <name type="common">Barrett's horny sponge</name>
    <dbReference type="NCBI Taxonomy" id="519541"/>
    <lineage>
        <taxon>Eukaryota</taxon>
        <taxon>Metazoa</taxon>
        <taxon>Porifera</taxon>
        <taxon>Demospongiae</taxon>
        <taxon>Heteroscleromorpha</taxon>
        <taxon>Tetractinellida</taxon>
        <taxon>Astrophorina</taxon>
        <taxon>Geodiidae</taxon>
        <taxon>Geodia</taxon>
    </lineage>
</organism>
<sequence>MASSVLTVACILLLMSTFAECQNLSCYDVGDTNTELGRCNVQLGRGECKGSCNSLLMNANLLERTIRRLLILTALVPVEPERW</sequence>